<feature type="compositionally biased region" description="Basic residues" evidence="5">
    <location>
        <begin position="304"/>
        <end position="314"/>
    </location>
</feature>
<evidence type="ECO:0000256" key="1">
    <source>
        <dbReference type="ARBA" id="ARBA00004442"/>
    </source>
</evidence>
<sequence length="457" mass="52577">MKTTILKFLTLIIGISTFTFSVTAQNYTRQRDWVVAPLYGIGVVIPSKITLLSGTEAPSNAWVSSYRGELVKSDGTTYTRNYRTSLWGFETYYRWKDRRSDNRWSIGLSTAWQRQVFKLNHPFNFEYKGHNLVSTVWNFNYLRTGLMLRRTWMKEWAGTYFQLGGYYSTLFYRNTADGREKMEELTGGYIEGGTGNRTKTYNLQKGVPLIVPEIGMVYGENSGIEFSIAYYHPLQSVIKAETTFYRDNLTVGVSNTNVSQRVLMFNVKLPIAFVSKRKTISRDRKEATPKQEPEVKREKPKKEPKPKRERKPKKERAPKPEKKVEPEIKPAPKPAPASTPYDAALINKPMVMDNLYFELTKSDLLESSHKELDQVAEWMKANPSVEIRLEGHTDKIGDAEKNLILSRDRVNAVREYLIRKGVSSARIATKGYGDTRLVCKPSPCEKNRRVEMVVTKR</sequence>
<evidence type="ECO:0000256" key="3">
    <source>
        <dbReference type="ARBA" id="ARBA00023237"/>
    </source>
</evidence>
<dbReference type="Proteomes" id="UP000251993">
    <property type="component" value="Chromosome"/>
</dbReference>
<name>A0A344TMS8_9BACT</name>
<evidence type="ECO:0000256" key="5">
    <source>
        <dbReference type="SAM" id="MobiDB-lite"/>
    </source>
</evidence>
<dbReference type="Pfam" id="PF00691">
    <property type="entry name" value="OmpA"/>
    <property type="match status" value="1"/>
</dbReference>
<dbReference type="PANTHER" id="PTHR30329">
    <property type="entry name" value="STATOR ELEMENT OF FLAGELLAR MOTOR COMPLEX"/>
    <property type="match status" value="1"/>
</dbReference>
<comment type="subcellular location">
    <subcellularLocation>
        <location evidence="1">Cell outer membrane</location>
    </subcellularLocation>
</comment>
<dbReference type="InterPro" id="IPR006665">
    <property type="entry name" value="OmpA-like"/>
</dbReference>
<protein>
    <recommendedName>
        <fullName evidence="6">OmpA-like domain-containing protein</fullName>
    </recommendedName>
</protein>
<feature type="compositionally biased region" description="Basic and acidic residues" evidence="5">
    <location>
        <begin position="315"/>
        <end position="330"/>
    </location>
</feature>
<dbReference type="InterPro" id="IPR036737">
    <property type="entry name" value="OmpA-like_sf"/>
</dbReference>
<dbReference type="SUPFAM" id="SSF103088">
    <property type="entry name" value="OmpA-like"/>
    <property type="match status" value="1"/>
</dbReference>
<evidence type="ECO:0000256" key="4">
    <source>
        <dbReference type="PROSITE-ProRule" id="PRU00473"/>
    </source>
</evidence>
<reference evidence="7 8" key="1">
    <citation type="submission" date="2018-07" db="EMBL/GenBank/DDBJ databases">
        <title>Genome sequencing of Runella.</title>
        <authorList>
            <person name="Baek M.-G."/>
            <person name="Yi H."/>
        </authorList>
    </citation>
    <scope>NUCLEOTIDE SEQUENCE [LARGE SCALE GENOMIC DNA]</scope>
    <source>
        <strain evidence="7 8">HYN0085</strain>
    </source>
</reference>
<feature type="compositionally biased region" description="Basic and acidic residues" evidence="5">
    <location>
        <begin position="280"/>
        <end position="303"/>
    </location>
</feature>
<feature type="domain" description="OmpA-like" evidence="6">
    <location>
        <begin position="342"/>
        <end position="457"/>
    </location>
</feature>
<dbReference type="PROSITE" id="PS51123">
    <property type="entry name" value="OMPA_2"/>
    <property type="match status" value="1"/>
</dbReference>
<dbReference type="CDD" id="cd07185">
    <property type="entry name" value="OmpA_C-like"/>
    <property type="match status" value="1"/>
</dbReference>
<accession>A0A344TMS8</accession>
<evidence type="ECO:0000313" key="8">
    <source>
        <dbReference type="Proteomes" id="UP000251993"/>
    </source>
</evidence>
<keyword evidence="8" id="KW-1185">Reference proteome</keyword>
<proteinExistence type="predicted"/>
<evidence type="ECO:0000259" key="6">
    <source>
        <dbReference type="PROSITE" id="PS51123"/>
    </source>
</evidence>
<dbReference type="EMBL" id="CP030850">
    <property type="protein sequence ID" value="AXE19949.1"/>
    <property type="molecule type" value="Genomic_DNA"/>
</dbReference>
<dbReference type="RefSeq" id="WP_114068715.1">
    <property type="nucleotide sequence ID" value="NZ_CP030850.1"/>
</dbReference>
<dbReference type="PANTHER" id="PTHR30329:SF21">
    <property type="entry name" value="LIPOPROTEIN YIAD-RELATED"/>
    <property type="match status" value="1"/>
</dbReference>
<evidence type="ECO:0000313" key="7">
    <source>
        <dbReference type="EMBL" id="AXE19949.1"/>
    </source>
</evidence>
<evidence type="ECO:0000256" key="2">
    <source>
        <dbReference type="ARBA" id="ARBA00023136"/>
    </source>
</evidence>
<dbReference type="OrthoDB" id="974928at2"/>
<keyword evidence="2 4" id="KW-0472">Membrane</keyword>
<dbReference type="KEGG" id="run:DR864_20445"/>
<dbReference type="InterPro" id="IPR050330">
    <property type="entry name" value="Bact_OuterMem_StrucFunc"/>
</dbReference>
<dbReference type="InterPro" id="IPR006664">
    <property type="entry name" value="OMP_bac"/>
</dbReference>
<dbReference type="PRINTS" id="PR01021">
    <property type="entry name" value="OMPADOMAIN"/>
</dbReference>
<feature type="region of interest" description="Disordered" evidence="5">
    <location>
        <begin position="279"/>
        <end position="340"/>
    </location>
</feature>
<dbReference type="Gene3D" id="3.30.1330.60">
    <property type="entry name" value="OmpA-like domain"/>
    <property type="match status" value="1"/>
</dbReference>
<dbReference type="AlphaFoldDB" id="A0A344TMS8"/>
<dbReference type="GO" id="GO:0009279">
    <property type="term" value="C:cell outer membrane"/>
    <property type="evidence" value="ECO:0007669"/>
    <property type="project" value="UniProtKB-SubCell"/>
</dbReference>
<keyword evidence="3" id="KW-0998">Cell outer membrane</keyword>
<organism evidence="7 8">
    <name type="scientific">Runella rosea</name>
    <dbReference type="NCBI Taxonomy" id="2259595"/>
    <lineage>
        <taxon>Bacteria</taxon>
        <taxon>Pseudomonadati</taxon>
        <taxon>Bacteroidota</taxon>
        <taxon>Cytophagia</taxon>
        <taxon>Cytophagales</taxon>
        <taxon>Spirosomataceae</taxon>
        <taxon>Runella</taxon>
    </lineage>
</organism>
<gene>
    <name evidence="7" type="ORF">DR864_20445</name>
</gene>